<dbReference type="PANTHER" id="PTHR47939">
    <property type="entry name" value="MEMBRANE-ASSOCIATED SALT-INDUCIBLE PROTEIN-LIKE"/>
    <property type="match status" value="1"/>
</dbReference>
<dbReference type="Proteomes" id="UP000244722">
    <property type="component" value="Unassembled WGS sequence"/>
</dbReference>
<evidence type="ECO:0008006" key="4">
    <source>
        <dbReference type="Google" id="ProtNLM"/>
    </source>
</evidence>
<evidence type="ECO:0000313" key="3">
    <source>
        <dbReference type="Proteomes" id="UP000244722"/>
    </source>
</evidence>
<dbReference type="AlphaFoldDB" id="A0A2T6ZBQ1"/>
<feature type="region of interest" description="Disordered" evidence="1">
    <location>
        <begin position="485"/>
        <end position="519"/>
    </location>
</feature>
<evidence type="ECO:0000256" key="1">
    <source>
        <dbReference type="SAM" id="MobiDB-lite"/>
    </source>
</evidence>
<dbReference type="OrthoDB" id="185373at2759"/>
<sequence>MTTPLRARIQAQRDLRRLCENLIHLRKDRPSTLTEIPIPGPQPKKKPKALRTQALKDPPPTVIPNLARPLVVNRSINGAPAVEQKIRKWESVEEIHNEVLGEGGGGAGVDVRIFEQTVRGRVDMIDGRKVGEFTPTEGYVLKRLERALLLLERNPVVLKKEIFYWLERTKAMPWVLKSLTEYAWRTIWALETNEIPTSRSKLIGDLMIAAQVPLSEEQEIAYIGGLFWNESRVQAMERWRNRARVGSASREFWNLGVRLFALDQNPEGAYYTIQRMEMHFVPVDYRDYIPVVMAYNHIGQPAKAQEVYEEMEKRAMANGDMIKTKAYDDISMSFLDAGEMDRGLSIYREMIFTGNKALKHIHDDAMGGPPTVAAAEGQQPKAEPLDDLHEPGLADLPLEELKKLPYQKWDQYFIEGWMQSLLRMGRTDLVYILVTSELPKRGFPTDSVHFNWVIKGFLKEGSIEMAEYVAQAMIHEKIKLVQSQASPLPKPGTGKEQGEGQPAVTDSQPTTPGEQEDYSGQKDLIIAPPATLYTFSHLILHFSRHQRIERVAAYSDLLSQCALQANSFIYNHILYSLYRLHSHERFDKAFAPMLANPPHPNLRPDIDTWQIAWAAQRRRLTLLRNTTPYHHRYLFREMIRTLPPPQGGHEHQIVQNFWQKIVKCFVIVQDFPGLLVALHAGVKNWGVELDNTILREVTIGVLKIRRRFVPDPANPGSVVRTVVGRETVDASVAYLVKQGLRLLKRKKGPVTAGMGRKRWSEGNLGSISELLTMESVHQPGYSAGDFLERIKDAKRELGVEGLVIEW</sequence>
<organism evidence="2 3">
    <name type="scientific">Tuber borchii</name>
    <name type="common">White truffle</name>
    <dbReference type="NCBI Taxonomy" id="42251"/>
    <lineage>
        <taxon>Eukaryota</taxon>
        <taxon>Fungi</taxon>
        <taxon>Dikarya</taxon>
        <taxon>Ascomycota</taxon>
        <taxon>Pezizomycotina</taxon>
        <taxon>Pezizomycetes</taxon>
        <taxon>Pezizales</taxon>
        <taxon>Tuberaceae</taxon>
        <taxon>Tuber</taxon>
    </lineage>
</organism>
<dbReference type="PANTHER" id="PTHR47939:SF5">
    <property type="entry name" value="PENTACOTRIPEPTIDE-REPEAT REGION OF PRORP DOMAIN-CONTAINING PROTEIN"/>
    <property type="match status" value="1"/>
</dbReference>
<evidence type="ECO:0000313" key="2">
    <source>
        <dbReference type="EMBL" id="PUU72899.1"/>
    </source>
</evidence>
<dbReference type="InterPro" id="IPR011990">
    <property type="entry name" value="TPR-like_helical_dom_sf"/>
</dbReference>
<gene>
    <name evidence="2" type="ORF">B9Z19DRAFT_1096328</name>
</gene>
<accession>A0A2T6ZBQ1</accession>
<protein>
    <recommendedName>
        <fullName evidence="4">Pentatricopeptide repeat protein</fullName>
    </recommendedName>
</protein>
<proteinExistence type="predicted"/>
<reference evidence="2 3" key="1">
    <citation type="submission" date="2017-04" db="EMBL/GenBank/DDBJ databases">
        <title>Draft genome sequence of Tuber borchii Vittad., a whitish edible truffle.</title>
        <authorList>
            <consortium name="DOE Joint Genome Institute"/>
            <person name="Murat C."/>
            <person name="Kuo A."/>
            <person name="Barry K.W."/>
            <person name="Clum A."/>
            <person name="Dockter R.B."/>
            <person name="Fauchery L."/>
            <person name="Iotti M."/>
            <person name="Kohler A."/>
            <person name="Labutti K."/>
            <person name="Lindquist E.A."/>
            <person name="Lipzen A."/>
            <person name="Ohm R.A."/>
            <person name="Wang M."/>
            <person name="Grigoriev I.V."/>
            <person name="Zambonelli A."/>
            <person name="Martin F.M."/>
        </authorList>
    </citation>
    <scope>NUCLEOTIDE SEQUENCE [LARGE SCALE GENOMIC DNA]</scope>
    <source>
        <strain evidence="2 3">Tbo3840</strain>
    </source>
</reference>
<feature type="region of interest" description="Disordered" evidence="1">
    <location>
        <begin position="32"/>
        <end position="60"/>
    </location>
</feature>
<keyword evidence="3" id="KW-1185">Reference proteome</keyword>
<feature type="compositionally biased region" description="Polar residues" evidence="1">
    <location>
        <begin position="504"/>
        <end position="513"/>
    </location>
</feature>
<dbReference type="STRING" id="42251.A0A2T6ZBQ1"/>
<dbReference type="InterPro" id="IPR050667">
    <property type="entry name" value="PPR-containing_protein"/>
</dbReference>
<dbReference type="Gene3D" id="1.25.40.10">
    <property type="entry name" value="Tetratricopeptide repeat domain"/>
    <property type="match status" value="1"/>
</dbReference>
<comment type="caution">
    <text evidence="2">The sequence shown here is derived from an EMBL/GenBank/DDBJ whole genome shotgun (WGS) entry which is preliminary data.</text>
</comment>
<name>A0A2T6ZBQ1_TUBBO</name>
<dbReference type="EMBL" id="NESQ01000446">
    <property type="protein sequence ID" value="PUU72899.1"/>
    <property type="molecule type" value="Genomic_DNA"/>
</dbReference>